<evidence type="ECO:0000259" key="1">
    <source>
        <dbReference type="Pfam" id="PF01207"/>
    </source>
</evidence>
<sequence length="398" mass="44668">MPTAYHPAGNSFLSDLHASVTSTSPKPLVLAPIATMGHPGFRSLIADFSSPRAFWTEMISAEALANRGTYEEYYLDPRPQPENLIIQLLWRNPEALEPAIDRIHQHMEGLDADWIGLDLNLGCSAPQIVRSGAGISWLSKPDRLTRLLSRLRKKVPTRTLSVKIRLPDSPDGRDDKDYAHVRALGSALAETGIDFITLHPRTRKQGYSRPAQWNAVSCLQEALTIPVIGNGDIQDLPGLDIRSRYSSAGLMVGRAVIQQPWFFLLGNLPRLSPPSPIPGRIQQGNGAPGPWELQPSAPGLHTALSKGLMRWRGSSLQVDLLTTAKAFHAYLEQFQPEDFWITRTKRFYAYYTKNLLFGHRIGASIQNLRDYRAMESLFTEYLGENPEHRWKTVFEDRP</sequence>
<dbReference type="GO" id="GO:0003723">
    <property type="term" value="F:RNA binding"/>
    <property type="evidence" value="ECO:0007669"/>
    <property type="project" value="TreeGrafter"/>
</dbReference>
<protein>
    <recommendedName>
        <fullName evidence="1">DUS-like FMN-binding domain-containing protein</fullName>
    </recommendedName>
</protein>
<dbReference type="Pfam" id="PF01207">
    <property type="entry name" value="Dus"/>
    <property type="match status" value="1"/>
</dbReference>
<dbReference type="EMBL" id="JNUP01000049">
    <property type="protein sequence ID" value="KGE72709.1"/>
    <property type="molecule type" value="Genomic_DNA"/>
</dbReference>
<dbReference type="InterPro" id="IPR013785">
    <property type="entry name" value="Aldolase_TIM"/>
</dbReference>
<organism evidence="2 3">
    <name type="scientific">Spirochaeta lutea</name>
    <dbReference type="NCBI Taxonomy" id="1480694"/>
    <lineage>
        <taxon>Bacteria</taxon>
        <taxon>Pseudomonadati</taxon>
        <taxon>Spirochaetota</taxon>
        <taxon>Spirochaetia</taxon>
        <taxon>Spirochaetales</taxon>
        <taxon>Spirochaetaceae</taxon>
        <taxon>Spirochaeta</taxon>
    </lineage>
</organism>
<dbReference type="PANTHER" id="PTHR45846:SF1">
    <property type="entry name" value="TRNA-DIHYDROURIDINE(47) SYNTHASE [NAD(P)(+)]-LIKE"/>
    <property type="match status" value="1"/>
</dbReference>
<dbReference type="STRING" id="1480694.DC28_06610"/>
<dbReference type="CDD" id="cd02801">
    <property type="entry name" value="DUS_like_FMN"/>
    <property type="match status" value="1"/>
</dbReference>
<dbReference type="AlphaFoldDB" id="A0A098QYF6"/>
<dbReference type="RefSeq" id="WP_037546978.1">
    <property type="nucleotide sequence ID" value="NZ_JNUP01000049.1"/>
</dbReference>
<keyword evidence="3" id="KW-1185">Reference proteome</keyword>
<accession>A0A098QYF6</accession>
<feature type="domain" description="DUS-like FMN-binding" evidence="1">
    <location>
        <begin position="30"/>
        <end position="263"/>
    </location>
</feature>
<dbReference type="PANTHER" id="PTHR45846">
    <property type="entry name" value="TRNA-DIHYDROURIDINE(47) SYNTHASE [NAD(P)(+)]-LIKE"/>
    <property type="match status" value="1"/>
</dbReference>
<dbReference type="OrthoDB" id="9764501at2"/>
<evidence type="ECO:0000313" key="3">
    <source>
        <dbReference type="Proteomes" id="UP000029692"/>
    </source>
</evidence>
<dbReference type="Gene3D" id="3.20.20.70">
    <property type="entry name" value="Aldolase class I"/>
    <property type="match status" value="1"/>
</dbReference>
<dbReference type="Proteomes" id="UP000029692">
    <property type="component" value="Unassembled WGS sequence"/>
</dbReference>
<dbReference type="eggNOG" id="COG0042">
    <property type="taxonomic scope" value="Bacteria"/>
</dbReference>
<name>A0A098QYF6_9SPIO</name>
<reference evidence="2 3" key="1">
    <citation type="submission" date="2014-05" db="EMBL/GenBank/DDBJ databases">
        <title>De novo Genome Sequence of Spirocheata sp.</title>
        <authorList>
            <person name="Shivani Y."/>
            <person name="Subhash Y."/>
            <person name="Tushar L."/>
            <person name="Sasikala C."/>
            <person name="Ramana C.V."/>
        </authorList>
    </citation>
    <scope>NUCLEOTIDE SEQUENCE [LARGE SCALE GENOMIC DNA]</scope>
    <source>
        <strain evidence="2 3">JC230</strain>
    </source>
</reference>
<gene>
    <name evidence="2" type="ORF">DC28_06610</name>
</gene>
<proteinExistence type="predicted"/>
<dbReference type="GO" id="GO:0017150">
    <property type="term" value="F:tRNA dihydrouridine synthase activity"/>
    <property type="evidence" value="ECO:0007669"/>
    <property type="project" value="TreeGrafter"/>
</dbReference>
<comment type="caution">
    <text evidence="2">The sequence shown here is derived from an EMBL/GenBank/DDBJ whole genome shotgun (WGS) entry which is preliminary data.</text>
</comment>
<dbReference type="InterPro" id="IPR035587">
    <property type="entry name" value="DUS-like_FMN-bd"/>
</dbReference>
<dbReference type="SUPFAM" id="SSF51395">
    <property type="entry name" value="FMN-linked oxidoreductases"/>
    <property type="match status" value="1"/>
</dbReference>
<evidence type="ECO:0000313" key="2">
    <source>
        <dbReference type="EMBL" id="KGE72709.1"/>
    </source>
</evidence>